<dbReference type="AlphaFoldDB" id="A0AAY4AHF4"/>
<dbReference type="GO" id="GO:0043596">
    <property type="term" value="C:nuclear replication fork"/>
    <property type="evidence" value="ECO:0007669"/>
    <property type="project" value="TreeGrafter"/>
</dbReference>
<feature type="compositionally biased region" description="Polar residues" evidence="1">
    <location>
        <begin position="279"/>
        <end position="290"/>
    </location>
</feature>
<proteinExistence type="predicted"/>
<dbReference type="Proteomes" id="UP000694580">
    <property type="component" value="Chromosome 3"/>
</dbReference>
<dbReference type="GO" id="GO:0006974">
    <property type="term" value="P:DNA damage response"/>
    <property type="evidence" value="ECO:0007669"/>
    <property type="project" value="TreeGrafter"/>
</dbReference>
<feature type="region of interest" description="Disordered" evidence="1">
    <location>
        <begin position="259"/>
        <end position="296"/>
    </location>
</feature>
<keyword evidence="3" id="KW-1185">Reference proteome</keyword>
<protein>
    <submittedName>
        <fullName evidence="2">Uncharacterized protein</fullName>
    </submittedName>
</protein>
<reference evidence="2 3" key="1">
    <citation type="submission" date="2020-06" db="EMBL/GenBank/DDBJ databases">
        <authorList>
            <consortium name="Wellcome Sanger Institute Data Sharing"/>
        </authorList>
    </citation>
    <scope>NUCLEOTIDE SEQUENCE [LARGE SCALE GENOMIC DNA]</scope>
</reference>
<dbReference type="PANTHER" id="PTHR16434">
    <property type="entry name" value="EWING'S TUMOR-ASSOCIATED ANTIGEN 1 ETAA1"/>
    <property type="match status" value="1"/>
</dbReference>
<dbReference type="GO" id="GO:0031297">
    <property type="term" value="P:replication fork processing"/>
    <property type="evidence" value="ECO:0007669"/>
    <property type="project" value="TreeGrafter"/>
</dbReference>
<evidence type="ECO:0000256" key="1">
    <source>
        <dbReference type="SAM" id="MobiDB-lite"/>
    </source>
</evidence>
<dbReference type="GO" id="GO:2000001">
    <property type="term" value="P:regulation of DNA damage checkpoint"/>
    <property type="evidence" value="ECO:0007669"/>
    <property type="project" value="TreeGrafter"/>
</dbReference>
<name>A0AAY4AHF4_9TELE</name>
<feature type="region of interest" description="Disordered" evidence="1">
    <location>
        <begin position="1"/>
        <end position="40"/>
    </location>
</feature>
<sequence>MDRGRPAQSKAKINRLKRSPKAAPPPPSQPEFKTPTRLTRNRFCCPGTCESPYNDSDIQHEIIWDPTSPSPVRRGRGGRRSKAVVPVDISDIASRLAPQHGRPTATESSLQKWFGDSAIPCTPEMSQPRLKAKSTKQSAVDDLLRLAKQFDFNLNQQDEALQEERLNQSLDDDPHNELQSGVNKDHTLLDMDMDADFDLLFDEPTGSVADFSQAASGASMGTGEMVPGRPSTGGGFEDDWDNDDLLDDSLVFQMTQKPEVPSLHRSPFSNRLRSRDPGHSSSRFQGQNENVGGRRTFQLQPSPVRQVKETLRGDVPGKQQIQSTFRNEKLQSSVVETKTPLLTTTVPHLSRQLQPTTEQAGEKVGGLEGTHEIPDEDLDSLFASDWGDSMDDDDLLFEACEDLEKIVAVGQDAAPRVKTLKTDPKPLTSSAQMHRKTNAFPTRNMCTVPRPVANLSSPVTQLCSLSSGTVPLRIPLNRPNPQIEAPYSLTRIRNPSAVENAASRATPDQQQRARAVLQSLRPPGKVLDDRTSNRPSTTVTNKGLAVRLPAGKCSEAEIERKKQEALERRRLRMQATQTLQARNWHRS</sequence>
<dbReference type="PANTHER" id="PTHR16434:SF4">
    <property type="entry name" value="ETAA1 ACTIVATOR OF ATR KINASE"/>
    <property type="match status" value="1"/>
</dbReference>
<feature type="compositionally biased region" description="Basic residues" evidence="1">
    <location>
        <begin position="73"/>
        <end position="82"/>
    </location>
</feature>
<dbReference type="InterPro" id="IPR029406">
    <property type="entry name" value="ETAA1"/>
</dbReference>
<dbReference type="Pfam" id="PF15350">
    <property type="entry name" value="ETAA1"/>
    <property type="match status" value="1"/>
</dbReference>
<feature type="region of interest" description="Disordered" evidence="1">
    <location>
        <begin position="63"/>
        <end position="83"/>
    </location>
</feature>
<evidence type="ECO:0000313" key="2">
    <source>
        <dbReference type="Ensembl" id="ENSDCDP00010008309.1"/>
    </source>
</evidence>
<dbReference type="GO" id="GO:0043539">
    <property type="term" value="F:protein serine/threonine kinase activator activity"/>
    <property type="evidence" value="ECO:0007669"/>
    <property type="project" value="TreeGrafter"/>
</dbReference>
<organism evidence="2 3">
    <name type="scientific">Denticeps clupeoides</name>
    <name type="common">denticle herring</name>
    <dbReference type="NCBI Taxonomy" id="299321"/>
    <lineage>
        <taxon>Eukaryota</taxon>
        <taxon>Metazoa</taxon>
        <taxon>Chordata</taxon>
        <taxon>Craniata</taxon>
        <taxon>Vertebrata</taxon>
        <taxon>Euteleostomi</taxon>
        <taxon>Actinopterygii</taxon>
        <taxon>Neopterygii</taxon>
        <taxon>Teleostei</taxon>
        <taxon>Clupei</taxon>
        <taxon>Clupeiformes</taxon>
        <taxon>Denticipitoidei</taxon>
        <taxon>Denticipitidae</taxon>
        <taxon>Denticeps</taxon>
    </lineage>
</organism>
<dbReference type="Ensembl" id="ENSDCDT00010008738.1">
    <property type="protein sequence ID" value="ENSDCDP00010008309.1"/>
    <property type="gene ID" value="ENSDCDG00010003759.1"/>
</dbReference>
<reference evidence="2" key="2">
    <citation type="submission" date="2025-08" db="UniProtKB">
        <authorList>
            <consortium name="Ensembl"/>
        </authorList>
    </citation>
    <scope>IDENTIFICATION</scope>
</reference>
<gene>
    <name evidence="2" type="primary">ETAA1</name>
</gene>
<evidence type="ECO:0000313" key="3">
    <source>
        <dbReference type="Proteomes" id="UP000694580"/>
    </source>
</evidence>
<dbReference type="GeneTree" id="ENSGT00390000009597"/>
<accession>A0AAY4AHF4</accession>
<reference evidence="2" key="3">
    <citation type="submission" date="2025-09" db="UniProtKB">
        <authorList>
            <consortium name="Ensembl"/>
        </authorList>
    </citation>
    <scope>IDENTIFICATION</scope>
</reference>